<dbReference type="GO" id="GO:2000042">
    <property type="term" value="P:negative regulation of double-strand break repair via homologous recombination"/>
    <property type="evidence" value="ECO:0007669"/>
    <property type="project" value="TreeGrafter"/>
</dbReference>
<dbReference type="GO" id="GO:0002230">
    <property type="term" value="P:positive regulation of defense response to virus by host"/>
    <property type="evidence" value="ECO:0007669"/>
    <property type="project" value="TreeGrafter"/>
</dbReference>
<protein>
    <recommendedName>
        <fullName evidence="2">Mab-21-like nucleotidyltransferase domain-containing protein</fullName>
    </recommendedName>
</protein>
<dbReference type="STRING" id="43700.ENSMALP00000015032"/>
<dbReference type="GO" id="GO:0002218">
    <property type="term" value="P:activation of innate immune response"/>
    <property type="evidence" value="ECO:0007669"/>
    <property type="project" value="TreeGrafter"/>
</dbReference>
<dbReference type="PANTHER" id="PTHR10656">
    <property type="entry name" value="CELL FATE DETERMINING PROTEIN MAB21-RELATED"/>
    <property type="match status" value="1"/>
</dbReference>
<dbReference type="GO" id="GO:0005829">
    <property type="term" value="C:cytosol"/>
    <property type="evidence" value="ECO:0007669"/>
    <property type="project" value="TreeGrafter"/>
</dbReference>
<feature type="region of interest" description="Disordered" evidence="1">
    <location>
        <begin position="1"/>
        <end position="46"/>
    </location>
</feature>
<reference evidence="3" key="1">
    <citation type="submission" date="2025-08" db="UniProtKB">
        <authorList>
            <consortium name="Ensembl"/>
        </authorList>
    </citation>
    <scope>IDENTIFICATION</scope>
</reference>
<dbReference type="GO" id="GO:0005634">
    <property type="term" value="C:nucleus"/>
    <property type="evidence" value="ECO:0007669"/>
    <property type="project" value="TreeGrafter"/>
</dbReference>
<dbReference type="Proteomes" id="UP000261600">
    <property type="component" value="Unplaced"/>
</dbReference>
<dbReference type="InterPro" id="IPR046903">
    <property type="entry name" value="Mab-21-like_nuc_Trfase"/>
</dbReference>
<dbReference type="GO" id="GO:0006974">
    <property type="term" value="P:DNA damage response"/>
    <property type="evidence" value="ECO:0007669"/>
    <property type="project" value="TreeGrafter"/>
</dbReference>
<name>A0A3Q3JL92_MONAL</name>
<dbReference type="GO" id="GO:0003682">
    <property type="term" value="F:chromatin binding"/>
    <property type="evidence" value="ECO:0007669"/>
    <property type="project" value="TreeGrafter"/>
</dbReference>
<reference evidence="3" key="2">
    <citation type="submission" date="2025-09" db="UniProtKB">
        <authorList>
            <consortium name="Ensembl"/>
        </authorList>
    </citation>
    <scope>IDENTIFICATION</scope>
</reference>
<evidence type="ECO:0000256" key="1">
    <source>
        <dbReference type="SAM" id="MobiDB-lite"/>
    </source>
</evidence>
<dbReference type="AlphaFoldDB" id="A0A3Q3JL92"/>
<dbReference type="PANTHER" id="PTHR10656:SF35">
    <property type="entry name" value="CYCLIC GMP-AMP SYNTHASE"/>
    <property type="match status" value="1"/>
</dbReference>
<dbReference type="GO" id="GO:0071360">
    <property type="term" value="P:cellular response to exogenous dsRNA"/>
    <property type="evidence" value="ECO:0007669"/>
    <property type="project" value="TreeGrafter"/>
</dbReference>
<dbReference type="Ensembl" id="ENSMALT00000015340.1">
    <property type="protein sequence ID" value="ENSMALP00000015032.1"/>
    <property type="gene ID" value="ENSMALG00000010566.1"/>
</dbReference>
<proteinExistence type="predicted"/>
<dbReference type="Gene3D" id="3.30.460.90">
    <property type="match status" value="1"/>
</dbReference>
<organism evidence="3 4">
    <name type="scientific">Monopterus albus</name>
    <name type="common">Swamp eel</name>
    <dbReference type="NCBI Taxonomy" id="43700"/>
    <lineage>
        <taxon>Eukaryota</taxon>
        <taxon>Metazoa</taxon>
        <taxon>Chordata</taxon>
        <taxon>Craniata</taxon>
        <taxon>Vertebrata</taxon>
        <taxon>Euteleostomi</taxon>
        <taxon>Actinopterygii</taxon>
        <taxon>Neopterygii</taxon>
        <taxon>Teleostei</taxon>
        <taxon>Neoteleostei</taxon>
        <taxon>Acanthomorphata</taxon>
        <taxon>Anabantaria</taxon>
        <taxon>Synbranchiformes</taxon>
        <taxon>Synbranchidae</taxon>
        <taxon>Monopterus</taxon>
    </lineage>
</organism>
<dbReference type="Pfam" id="PF03281">
    <property type="entry name" value="Mab-21"/>
    <property type="match status" value="1"/>
</dbReference>
<dbReference type="GO" id="GO:0035861">
    <property type="term" value="C:site of double-strand break"/>
    <property type="evidence" value="ECO:0007669"/>
    <property type="project" value="TreeGrafter"/>
</dbReference>
<dbReference type="GO" id="GO:0061501">
    <property type="term" value="F:2',3'-cyclic GMP-AMP synthase activity"/>
    <property type="evidence" value="ECO:0007669"/>
    <property type="project" value="TreeGrafter"/>
</dbReference>
<evidence type="ECO:0000313" key="3">
    <source>
        <dbReference type="Ensembl" id="ENSMALP00000015032.1"/>
    </source>
</evidence>
<accession>A0A3Q3JL92</accession>
<keyword evidence="4" id="KW-1185">Reference proteome</keyword>
<dbReference type="GO" id="GO:0038001">
    <property type="term" value="P:paracrine signaling"/>
    <property type="evidence" value="ECO:0007669"/>
    <property type="project" value="TreeGrafter"/>
</dbReference>
<sequence>MDAEGRELNLTQDGLTEVTWRKDDKRRKSGPPSARPRQKFQQQKSGNATENLPLYAVVVEDANSVSSELASWIKANAKNLKIRQKDRCWAAEMVNDFRENLLKFLRSNKDQPFFQSADFLNTGSYFEKVKIHSPDEFDMMLKLQAPSPLKMTALDSGVFYHIELMRPTRTPIEAFLLEDERTVSSSKILSEMYRLVRKFLKSYKGVLIYL</sequence>
<dbReference type="GO" id="GO:0003690">
    <property type="term" value="F:double-stranded DNA binding"/>
    <property type="evidence" value="ECO:0007669"/>
    <property type="project" value="TreeGrafter"/>
</dbReference>
<evidence type="ECO:0000259" key="2">
    <source>
        <dbReference type="Pfam" id="PF03281"/>
    </source>
</evidence>
<evidence type="ECO:0000313" key="4">
    <source>
        <dbReference type="Proteomes" id="UP000261600"/>
    </source>
</evidence>
<feature type="domain" description="Mab-21-like nucleotidyltransferase" evidence="2">
    <location>
        <begin position="125"/>
        <end position="203"/>
    </location>
</feature>
<dbReference type="GO" id="GO:0032481">
    <property type="term" value="P:positive regulation of type I interferon production"/>
    <property type="evidence" value="ECO:0007669"/>
    <property type="project" value="TreeGrafter"/>
</dbReference>